<reference evidence="2 3" key="1">
    <citation type="journal article" date="2024" name="IMA Fungus">
        <title>Apiospora arundinis, a panoply of carbohydrate-active enzymes and secondary metabolites.</title>
        <authorList>
            <person name="Sorensen T."/>
            <person name="Petersen C."/>
            <person name="Muurmann A.T."/>
            <person name="Christiansen J.V."/>
            <person name="Brundto M.L."/>
            <person name="Overgaard C.K."/>
            <person name="Boysen A.T."/>
            <person name="Wollenberg R.D."/>
            <person name="Larsen T.O."/>
            <person name="Sorensen J.L."/>
            <person name="Nielsen K.L."/>
            <person name="Sondergaard T.E."/>
        </authorList>
    </citation>
    <scope>NUCLEOTIDE SEQUENCE [LARGE SCALE GENOMIC DNA]</scope>
    <source>
        <strain evidence="2 3">AAU 773</strain>
    </source>
</reference>
<comment type="caution">
    <text evidence="2">The sequence shown here is derived from an EMBL/GenBank/DDBJ whole genome shotgun (WGS) entry which is preliminary data.</text>
</comment>
<evidence type="ECO:0000313" key="2">
    <source>
        <dbReference type="EMBL" id="KAK8880207.1"/>
    </source>
</evidence>
<feature type="region of interest" description="Disordered" evidence="1">
    <location>
        <begin position="339"/>
        <end position="362"/>
    </location>
</feature>
<feature type="compositionally biased region" description="Polar residues" evidence="1">
    <location>
        <begin position="525"/>
        <end position="541"/>
    </location>
</feature>
<accession>A0ABR2JN25</accession>
<dbReference type="InterPro" id="IPR052058">
    <property type="entry name" value="Alcohol_O-acetyltransferase"/>
</dbReference>
<protein>
    <submittedName>
        <fullName evidence="2">Alcohol acetyltransferase-domain-containing protein</fullName>
    </submittedName>
</protein>
<sequence length="654" mass="71438">MPCFGRRKSDGTHATPEVLRPLGVLEKFESAMHSLNVYYGCALTCKYTVPAILRGAQAEEALREYFERAVVLAVLDHPMLQVGLVGEDTKNPVWVRLERLDLRQHIQWQTIVASRGNDEERELSSSSYRLMDTVLEETIKAQHDMPYPDLETRPGWKMIVLHSPDLDYVEALFGVSHANADGESAKFFQQTLLEKLNLLSSSWSPSSASSSISSTPPAADDAPNSGLLEQLQGHILTLPAMSTSTFTPAHESLVDLSLSPAWAVSTALKEMLPSWLRPHPLQVLDWAPQKSVPIRTALRLVHVDAAALRCVLDACRSHETTLTGLIQAIAITSLAMRTRTPSPTTSIDPRRRKKSPTTPAPIVLGTPVSMHRYIRPSAAAASARNPERIVVNSVTYCFHHYHGRRLATLYDLAANVAQDNDAANHEKTCLAENAATNAQRLEDALWEQAARVRRQLAAKLAQGTRNDLTGLLRFVPDFRGRMMAEMAVPDRPRDVTVEVSNLGVMDGEVAGSTTRLKKEKKLSIPHTQMETTETDGSSLGSTVGEKEAAQDFGHVAAATALTHDEGKEDEDDKNKDNWTIERAMFTQSGIPHGVGLVVSPIAVKGKGLTIAVNWQGDLVDEGVAGGLAADLEAWLGSLGREERISFSGSEVKAG</sequence>
<dbReference type="EMBL" id="JAPCWZ010000001">
    <property type="protein sequence ID" value="KAK8880207.1"/>
    <property type="molecule type" value="Genomic_DNA"/>
</dbReference>
<feature type="region of interest" description="Disordered" evidence="1">
    <location>
        <begin position="205"/>
        <end position="225"/>
    </location>
</feature>
<dbReference type="Pfam" id="PF07247">
    <property type="entry name" value="AATase"/>
    <property type="match status" value="1"/>
</dbReference>
<dbReference type="PANTHER" id="PTHR28037">
    <property type="entry name" value="ALCOHOL O-ACETYLTRANSFERASE 1-RELATED"/>
    <property type="match status" value="1"/>
</dbReference>
<gene>
    <name evidence="2" type="ORF">PGQ11_001501</name>
</gene>
<feature type="region of interest" description="Disordered" evidence="1">
    <location>
        <begin position="516"/>
        <end position="541"/>
    </location>
</feature>
<organism evidence="2 3">
    <name type="scientific">Apiospora arundinis</name>
    <dbReference type="NCBI Taxonomy" id="335852"/>
    <lineage>
        <taxon>Eukaryota</taxon>
        <taxon>Fungi</taxon>
        <taxon>Dikarya</taxon>
        <taxon>Ascomycota</taxon>
        <taxon>Pezizomycotina</taxon>
        <taxon>Sordariomycetes</taxon>
        <taxon>Xylariomycetidae</taxon>
        <taxon>Amphisphaeriales</taxon>
        <taxon>Apiosporaceae</taxon>
        <taxon>Apiospora</taxon>
    </lineage>
</organism>
<keyword evidence="3" id="KW-1185">Reference proteome</keyword>
<proteinExistence type="predicted"/>
<dbReference type="PANTHER" id="PTHR28037:SF1">
    <property type="entry name" value="ALCOHOL O-ACETYLTRANSFERASE 1-RELATED"/>
    <property type="match status" value="1"/>
</dbReference>
<dbReference type="Proteomes" id="UP001390339">
    <property type="component" value="Unassembled WGS sequence"/>
</dbReference>
<name>A0ABR2JN25_9PEZI</name>
<evidence type="ECO:0000313" key="3">
    <source>
        <dbReference type="Proteomes" id="UP001390339"/>
    </source>
</evidence>
<evidence type="ECO:0000256" key="1">
    <source>
        <dbReference type="SAM" id="MobiDB-lite"/>
    </source>
</evidence>
<dbReference type="InterPro" id="IPR010828">
    <property type="entry name" value="Atf2/Sli1-like"/>
</dbReference>